<reference evidence="2 3" key="1">
    <citation type="submission" date="2019-01" db="EMBL/GenBank/DDBJ databases">
        <title>Nocardioides guangzhouensis sp. nov., an actinobacterium isolated from soil.</title>
        <authorList>
            <person name="Fu Y."/>
            <person name="Cai Y."/>
            <person name="Lin Z."/>
            <person name="Chen P."/>
        </authorList>
    </citation>
    <scope>NUCLEOTIDE SEQUENCE [LARGE SCALE GENOMIC DNA]</scope>
    <source>
        <strain evidence="2 3">NBRC 105384</strain>
    </source>
</reference>
<protein>
    <recommendedName>
        <fullName evidence="4">Tat pathway signal sequence domain protein</fullName>
    </recommendedName>
</protein>
<name>A0A4Q5J0S4_9ACTN</name>
<sequence length="196" mass="21485">MTPRSLLTVLAAAAVSTAVALPASASSRTFDDARGDVWRAAGVTAAEPSPTTQHGDLTRTVVSYDRNRVKVKLRFVSLRKKDAYAQYAVRLQGKQGKVVRTVLVETSKRDRHGVHRVFNAKDSRVTCDSAHDVDYRKDKVTVTLDRSCLSSPRAVRVNVNTARATTTHRKDAVFYSDSGHDTAAESAAWSAWVKRG</sequence>
<keyword evidence="1" id="KW-0732">Signal</keyword>
<gene>
    <name evidence="2" type="ORF">ETU37_14880</name>
</gene>
<evidence type="ECO:0008006" key="4">
    <source>
        <dbReference type="Google" id="ProtNLM"/>
    </source>
</evidence>
<evidence type="ECO:0000313" key="2">
    <source>
        <dbReference type="EMBL" id="RYU10991.1"/>
    </source>
</evidence>
<keyword evidence="3" id="KW-1185">Reference proteome</keyword>
<accession>A0A4Q5J0S4</accession>
<dbReference type="AlphaFoldDB" id="A0A4Q5J0S4"/>
<feature type="chain" id="PRO_5020205820" description="Tat pathway signal sequence domain protein" evidence="1">
    <location>
        <begin position="26"/>
        <end position="196"/>
    </location>
</feature>
<evidence type="ECO:0000256" key="1">
    <source>
        <dbReference type="SAM" id="SignalP"/>
    </source>
</evidence>
<proteinExistence type="predicted"/>
<organism evidence="2 3">
    <name type="scientific">Nocardioides iriomotensis</name>
    <dbReference type="NCBI Taxonomy" id="715784"/>
    <lineage>
        <taxon>Bacteria</taxon>
        <taxon>Bacillati</taxon>
        <taxon>Actinomycetota</taxon>
        <taxon>Actinomycetes</taxon>
        <taxon>Propionibacteriales</taxon>
        <taxon>Nocardioidaceae</taxon>
        <taxon>Nocardioides</taxon>
    </lineage>
</organism>
<evidence type="ECO:0000313" key="3">
    <source>
        <dbReference type="Proteomes" id="UP000291189"/>
    </source>
</evidence>
<feature type="signal peptide" evidence="1">
    <location>
        <begin position="1"/>
        <end position="25"/>
    </location>
</feature>
<dbReference type="RefSeq" id="WP_129988131.1">
    <property type="nucleotide sequence ID" value="NZ_SDPU01000027.1"/>
</dbReference>
<dbReference type="Proteomes" id="UP000291189">
    <property type="component" value="Unassembled WGS sequence"/>
</dbReference>
<dbReference type="EMBL" id="SDPU01000027">
    <property type="protein sequence ID" value="RYU10991.1"/>
    <property type="molecule type" value="Genomic_DNA"/>
</dbReference>
<dbReference type="OrthoDB" id="3790986at2"/>
<comment type="caution">
    <text evidence="2">The sequence shown here is derived from an EMBL/GenBank/DDBJ whole genome shotgun (WGS) entry which is preliminary data.</text>
</comment>